<evidence type="ECO:0000256" key="4">
    <source>
        <dbReference type="ARBA" id="ARBA00022729"/>
    </source>
</evidence>
<dbReference type="RefSeq" id="WP_344913514.1">
    <property type="nucleotide sequence ID" value="NZ_BAABDL010000134.1"/>
</dbReference>
<keyword evidence="4 6" id="KW-0732">Signal</keyword>
<dbReference type="InterPro" id="IPR006059">
    <property type="entry name" value="SBP"/>
</dbReference>
<name>A0ABP7W1L1_9BACI</name>
<comment type="subcellular location">
    <subcellularLocation>
        <location evidence="1">Cell envelope</location>
    </subcellularLocation>
</comment>
<dbReference type="SUPFAM" id="SSF53850">
    <property type="entry name" value="Periplasmic binding protein-like II"/>
    <property type="match status" value="1"/>
</dbReference>
<dbReference type="InterPro" id="IPR050490">
    <property type="entry name" value="Bact_solute-bd_prot1"/>
</dbReference>
<dbReference type="Proteomes" id="UP001501734">
    <property type="component" value="Unassembled WGS sequence"/>
</dbReference>
<feature type="compositionally biased region" description="Acidic residues" evidence="5">
    <location>
        <begin position="41"/>
        <end position="55"/>
    </location>
</feature>
<evidence type="ECO:0000256" key="3">
    <source>
        <dbReference type="ARBA" id="ARBA00022448"/>
    </source>
</evidence>
<dbReference type="EMBL" id="BAABDL010000134">
    <property type="protein sequence ID" value="GAA4078687.1"/>
    <property type="molecule type" value="Genomic_DNA"/>
</dbReference>
<protein>
    <recommendedName>
        <fullName evidence="9">Extracellular solute-binding protein</fullName>
    </recommendedName>
</protein>
<dbReference type="PROSITE" id="PS51257">
    <property type="entry name" value="PROKAR_LIPOPROTEIN"/>
    <property type="match status" value="1"/>
</dbReference>
<dbReference type="PANTHER" id="PTHR43649:SF31">
    <property type="entry name" value="SN-GLYCEROL-3-PHOSPHATE-BINDING PERIPLASMIC PROTEIN UGPB"/>
    <property type="match status" value="1"/>
</dbReference>
<keyword evidence="8" id="KW-1185">Reference proteome</keyword>
<keyword evidence="3" id="KW-0813">Transport</keyword>
<sequence length="490" mass="55549">MTRKAWLSLLSIVLAVFMLVVGCSSNDDDTNANTDTSSDNGTEEVDNGDEGEDEAAALPPMTEEEITLTYASWQNMDLQRFLADKFMEKYPNITVELYELEQEGWNDHLTNLASTGDLPDVFWYLGNVDVPIRNMWLGNFTDLFEADPETDNILDSLVNKGYFDGERKMAAPAGYLPYTIFLDENLFEQQNVDMPSPDWTWSEMLDLIETMTIPEQGIFGYNTFTKLVTMGPIVNDGSDGEFGWDGEKYDMTGEWADALMKHGELVRNGNHAPYFDTDEAEAAFGDRELWAASTGRVAMQMDAWWTVDLFSTDEFVDKGIKWVPYTVPQGDNTDSMNKPAFIDFGSISAVTEHPREAYELLKFFGWGRDGWEAKLEAFKTLEREDGQPVFNHPDGLPIIKDQDIWDELRTLLPEEHYYDDFLARAKHPIPLGGAAMPGFQTFLDEVYFGGEYGDIELAVADGQVNAHDISADLTEKINQYYQDALEELFY</sequence>
<feature type="region of interest" description="Disordered" evidence="5">
    <location>
        <begin position="28"/>
        <end position="58"/>
    </location>
</feature>
<feature type="signal peptide" evidence="6">
    <location>
        <begin position="1"/>
        <end position="26"/>
    </location>
</feature>
<evidence type="ECO:0000256" key="1">
    <source>
        <dbReference type="ARBA" id="ARBA00004196"/>
    </source>
</evidence>
<evidence type="ECO:0000256" key="5">
    <source>
        <dbReference type="SAM" id="MobiDB-lite"/>
    </source>
</evidence>
<dbReference type="PANTHER" id="PTHR43649">
    <property type="entry name" value="ARABINOSE-BINDING PROTEIN-RELATED"/>
    <property type="match status" value="1"/>
</dbReference>
<proteinExistence type="inferred from homology"/>
<reference evidence="8" key="1">
    <citation type="journal article" date="2019" name="Int. J. Syst. Evol. Microbiol.">
        <title>The Global Catalogue of Microorganisms (GCM) 10K type strain sequencing project: providing services to taxonomists for standard genome sequencing and annotation.</title>
        <authorList>
            <consortium name="The Broad Institute Genomics Platform"/>
            <consortium name="The Broad Institute Genome Sequencing Center for Infectious Disease"/>
            <person name="Wu L."/>
            <person name="Ma J."/>
        </authorList>
    </citation>
    <scope>NUCLEOTIDE SEQUENCE [LARGE SCALE GENOMIC DNA]</scope>
    <source>
        <strain evidence="8">JCM 17250</strain>
    </source>
</reference>
<evidence type="ECO:0000256" key="2">
    <source>
        <dbReference type="ARBA" id="ARBA00008520"/>
    </source>
</evidence>
<feature type="compositionally biased region" description="Low complexity" evidence="5">
    <location>
        <begin position="31"/>
        <end position="40"/>
    </location>
</feature>
<organism evidence="7 8">
    <name type="scientific">Amphibacillus indicireducens</name>
    <dbReference type="NCBI Taxonomy" id="1076330"/>
    <lineage>
        <taxon>Bacteria</taxon>
        <taxon>Bacillati</taxon>
        <taxon>Bacillota</taxon>
        <taxon>Bacilli</taxon>
        <taxon>Bacillales</taxon>
        <taxon>Bacillaceae</taxon>
        <taxon>Amphibacillus</taxon>
    </lineage>
</organism>
<dbReference type="Gene3D" id="3.40.190.10">
    <property type="entry name" value="Periplasmic binding protein-like II"/>
    <property type="match status" value="1"/>
</dbReference>
<feature type="chain" id="PRO_5046688969" description="Extracellular solute-binding protein" evidence="6">
    <location>
        <begin position="27"/>
        <end position="490"/>
    </location>
</feature>
<evidence type="ECO:0000313" key="7">
    <source>
        <dbReference type="EMBL" id="GAA4078687.1"/>
    </source>
</evidence>
<dbReference type="Pfam" id="PF01547">
    <property type="entry name" value="SBP_bac_1"/>
    <property type="match status" value="1"/>
</dbReference>
<gene>
    <name evidence="7" type="ORF">GCM10022410_23870</name>
</gene>
<evidence type="ECO:0000256" key="6">
    <source>
        <dbReference type="SAM" id="SignalP"/>
    </source>
</evidence>
<comment type="similarity">
    <text evidence="2">Belongs to the bacterial solute-binding protein 1 family.</text>
</comment>
<evidence type="ECO:0008006" key="9">
    <source>
        <dbReference type="Google" id="ProtNLM"/>
    </source>
</evidence>
<comment type="caution">
    <text evidence="7">The sequence shown here is derived from an EMBL/GenBank/DDBJ whole genome shotgun (WGS) entry which is preliminary data.</text>
</comment>
<evidence type="ECO:0000313" key="8">
    <source>
        <dbReference type="Proteomes" id="UP001501734"/>
    </source>
</evidence>
<accession>A0ABP7W1L1</accession>